<evidence type="ECO:0000313" key="1">
    <source>
        <dbReference type="EMBL" id="KAI4302118.1"/>
    </source>
</evidence>
<dbReference type="EMBL" id="CM042891">
    <property type="protein sequence ID" value="KAI4302118.1"/>
    <property type="molecule type" value="Genomic_DNA"/>
</dbReference>
<gene>
    <name evidence="1" type="ORF">MLD38_037904</name>
</gene>
<name>A0ACB9KXU6_9MYRT</name>
<protein>
    <submittedName>
        <fullName evidence="1">Uncharacterized protein</fullName>
    </submittedName>
</protein>
<organism evidence="1 2">
    <name type="scientific">Melastoma candidum</name>
    <dbReference type="NCBI Taxonomy" id="119954"/>
    <lineage>
        <taxon>Eukaryota</taxon>
        <taxon>Viridiplantae</taxon>
        <taxon>Streptophyta</taxon>
        <taxon>Embryophyta</taxon>
        <taxon>Tracheophyta</taxon>
        <taxon>Spermatophyta</taxon>
        <taxon>Magnoliopsida</taxon>
        <taxon>eudicotyledons</taxon>
        <taxon>Gunneridae</taxon>
        <taxon>Pentapetalae</taxon>
        <taxon>rosids</taxon>
        <taxon>malvids</taxon>
        <taxon>Myrtales</taxon>
        <taxon>Melastomataceae</taxon>
        <taxon>Melastomatoideae</taxon>
        <taxon>Melastomateae</taxon>
        <taxon>Melastoma</taxon>
    </lineage>
</organism>
<comment type="caution">
    <text evidence="1">The sequence shown here is derived from an EMBL/GenBank/DDBJ whole genome shotgun (WGS) entry which is preliminary data.</text>
</comment>
<reference evidence="2" key="1">
    <citation type="journal article" date="2023" name="Front. Plant Sci.">
        <title>Chromosomal-level genome assembly of Melastoma candidum provides insights into trichome evolution.</title>
        <authorList>
            <person name="Zhong Y."/>
            <person name="Wu W."/>
            <person name="Sun C."/>
            <person name="Zou P."/>
            <person name="Liu Y."/>
            <person name="Dai S."/>
            <person name="Zhou R."/>
        </authorList>
    </citation>
    <scope>NUCLEOTIDE SEQUENCE [LARGE SCALE GENOMIC DNA]</scope>
</reference>
<accession>A0ACB9KXU6</accession>
<proteinExistence type="predicted"/>
<sequence>MAYKNSGYGLSSAPVSVLAHLLALAITSLLLAWLLHFRGGLSFDSINKQKIFNLHPLFMVIGFILMGGEAIMVYKTMAVKKEAQKATHWVLHLVALISGIIGIYAVFKFHNELHIPNVYTLHSWMGLVTISLFGLQWILGFFSFVFPGSNGSSRTGFLPWHALLGAIIFLMAVCTAEMGIAEKFIFTGLKRAQEALVLNFTGLLIFLFAVCVGLAVILPSSF</sequence>
<dbReference type="Proteomes" id="UP001057402">
    <property type="component" value="Chromosome 12"/>
</dbReference>
<evidence type="ECO:0000313" key="2">
    <source>
        <dbReference type="Proteomes" id="UP001057402"/>
    </source>
</evidence>
<keyword evidence="2" id="KW-1185">Reference proteome</keyword>